<evidence type="ECO:0000313" key="2">
    <source>
        <dbReference type="Proteomes" id="UP000735302"/>
    </source>
</evidence>
<dbReference type="Proteomes" id="UP000735302">
    <property type="component" value="Unassembled WGS sequence"/>
</dbReference>
<evidence type="ECO:0000313" key="1">
    <source>
        <dbReference type="EMBL" id="GFO37450.1"/>
    </source>
</evidence>
<organism evidence="1 2">
    <name type="scientific">Plakobranchus ocellatus</name>
    <dbReference type="NCBI Taxonomy" id="259542"/>
    <lineage>
        <taxon>Eukaryota</taxon>
        <taxon>Metazoa</taxon>
        <taxon>Spiralia</taxon>
        <taxon>Lophotrochozoa</taxon>
        <taxon>Mollusca</taxon>
        <taxon>Gastropoda</taxon>
        <taxon>Heterobranchia</taxon>
        <taxon>Euthyneura</taxon>
        <taxon>Panpulmonata</taxon>
        <taxon>Sacoglossa</taxon>
        <taxon>Placobranchoidea</taxon>
        <taxon>Plakobranchidae</taxon>
        <taxon>Plakobranchus</taxon>
    </lineage>
</organism>
<protein>
    <submittedName>
        <fullName evidence="1">Uncharacterized protein</fullName>
    </submittedName>
</protein>
<dbReference type="AlphaFoldDB" id="A0AAV4D004"/>
<comment type="caution">
    <text evidence="1">The sequence shown here is derived from an EMBL/GenBank/DDBJ whole genome shotgun (WGS) entry which is preliminary data.</text>
</comment>
<reference evidence="1 2" key="1">
    <citation type="journal article" date="2021" name="Elife">
        <title>Chloroplast acquisition without the gene transfer in kleptoplastic sea slugs, Plakobranchus ocellatus.</title>
        <authorList>
            <person name="Maeda T."/>
            <person name="Takahashi S."/>
            <person name="Yoshida T."/>
            <person name="Shimamura S."/>
            <person name="Takaki Y."/>
            <person name="Nagai Y."/>
            <person name="Toyoda A."/>
            <person name="Suzuki Y."/>
            <person name="Arimoto A."/>
            <person name="Ishii H."/>
            <person name="Satoh N."/>
            <person name="Nishiyama T."/>
            <person name="Hasebe M."/>
            <person name="Maruyama T."/>
            <person name="Minagawa J."/>
            <person name="Obokata J."/>
            <person name="Shigenobu S."/>
        </authorList>
    </citation>
    <scope>NUCLEOTIDE SEQUENCE [LARGE SCALE GENOMIC DNA]</scope>
</reference>
<accession>A0AAV4D004</accession>
<gene>
    <name evidence="1" type="ORF">PoB_006395500</name>
</gene>
<sequence length="79" mass="8890">MATRSLRLLTVERHGGVDLDQWISLQQEDPAIQGLVDAKKTSRGVNKAAPFEKIKGIVYRRFGDNGRNISLKHVFLLDT</sequence>
<proteinExistence type="predicted"/>
<name>A0AAV4D004_9GAST</name>
<dbReference type="EMBL" id="BLXT01007237">
    <property type="protein sequence ID" value="GFO37450.1"/>
    <property type="molecule type" value="Genomic_DNA"/>
</dbReference>
<keyword evidence="2" id="KW-1185">Reference proteome</keyword>